<dbReference type="EMBL" id="BPNI01000006">
    <property type="protein sequence ID" value="GJA39835.1"/>
    <property type="molecule type" value="Genomic_DNA"/>
</dbReference>
<organism evidence="1 2">
    <name type="scientific">Aeromonas caviae</name>
    <name type="common">Aeromonas punctata</name>
    <dbReference type="NCBI Taxonomy" id="648"/>
    <lineage>
        <taxon>Bacteria</taxon>
        <taxon>Pseudomonadati</taxon>
        <taxon>Pseudomonadota</taxon>
        <taxon>Gammaproteobacteria</taxon>
        <taxon>Aeromonadales</taxon>
        <taxon>Aeromonadaceae</taxon>
        <taxon>Aeromonas</taxon>
    </lineage>
</organism>
<gene>
    <name evidence="1" type="ORF">KAM343_06310</name>
</gene>
<comment type="caution">
    <text evidence="1">The sequence shown here is derived from an EMBL/GenBank/DDBJ whole genome shotgun (WGS) entry which is preliminary data.</text>
</comment>
<proteinExistence type="predicted"/>
<sequence length="52" mass="5940">MSIPSDKILLLIQPSQDGLSMRYRHEVGIYLTVTDRNIQLGDRKLRNQLGVS</sequence>
<evidence type="ECO:0000313" key="1">
    <source>
        <dbReference type="EMBL" id="GJA39835.1"/>
    </source>
</evidence>
<dbReference type="AlphaFoldDB" id="A0AAV4YGG2"/>
<protein>
    <submittedName>
        <fullName evidence="1">Uncharacterized protein</fullName>
    </submittedName>
</protein>
<evidence type="ECO:0000313" key="2">
    <source>
        <dbReference type="Proteomes" id="UP000886939"/>
    </source>
</evidence>
<dbReference type="Proteomes" id="UP000886939">
    <property type="component" value="Unassembled WGS sequence"/>
</dbReference>
<reference evidence="1" key="1">
    <citation type="submission" date="2021-07" db="EMBL/GenBank/DDBJ databases">
        <title>Draft genome sequence of carbapenem-resistant Aeromonas spp. in Japan.</title>
        <authorList>
            <person name="Maehana S."/>
            <person name="Suzuki M."/>
            <person name="Kitasato H."/>
        </authorList>
    </citation>
    <scope>NUCLEOTIDE SEQUENCE</scope>
    <source>
        <strain evidence="1">KAM343</strain>
    </source>
</reference>
<name>A0AAV4YGG2_AERCA</name>
<accession>A0AAV4YGG2</accession>